<dbReference type="PANTHER" id="PTHR48063:SF101">
    <property type="entry name" value="LRR RECEPTOR-LIKE SERINE_THREONINE-PROTEIN KINASE FLS2"/>
    <property type="match status" value="1"/>
</dbReference>
<accession>A0A8S0U289</accession>
<keyword evidence="8" id="KW-0677">Repeat</keyword>
<dbReference type="InterPro" id="IPR046956">
    <property type="entry name" value="RLP23-like"/>
</dbReference>
<evidence type="ECO:0000256" key="3">
    <source>
        <dbReference type="ARBA" id="ARBA00009592"/>
    </source>
</evidence>
<keyword evidence="4" id="KW-1003">Cell membrane</keyword>
<feature type="signal peptide" evidence="13">
    <location>
        <begin position="1"/>
        <end position="27"/>
    </location>
</feature>
<evidence type="ECO:0000256" key="13">
    <source>
        <dbReference type="SAM" id="SignalP"/>
    </source>
</evidence>
<evidence type="ECO:0000256" key="1">
    <source>
        <dbReference type="ARBA" id="ARBA00004236"/>
    </source>
</evidence>
<dbReference type="EMBL" id="CACTIH010007340">
    <property type="protein sequence ID" value="CAA3010351.1"/>
    <property type="molecule type" value="Genomic_DNA"/>
</dbReference>
<dbReference type="InterPro" id="IPR032675">
    <property type="entry name" value="LRR_dom_sf"/>
</dbReference>
<evidence type="ECO:0000256" key="2">
    <source>
        <dbReference type="ARBA" id="ARBA00004479"/>
    </source>
</evidence>
<dbReference type="Proteomes" id="UP000594638">
    <property type="component" value="Unassembled WGS sequence"/>
</dbReference>
<dbReference type="Pfam" id="PF13516">
    <property type="entry name" value="LRR_6"/>
    <property type="match status" value="1"/>
</dbReference>
<dbReference type="Gramene" id="OE9A097474T1">
    <property type="protein sequence ID" value="OE9A097474C1"/>
    <property type="gene ID" value="OE9A097474"/>
</dbReference>
<dbReference type="PROSITE" id="PS51450">
    <property type="entry name" value="LRR"/>
    <property type="match status" value="1"/>
</dbReference>
<comment type="similarity">
    <text evidence="3">Belongs to the RLP family.</text>
</comment>
<protein>
    <submittedName>
        <fullName evidence="15">Receptor EIX1</fullName>
    </submittedName>
</protein>
<name>A0A8S0U289_OLEEU</name>
<organism evidence="15 16">
    <name type="scientific">Olea europaea subsp. europaea</name>
    <dbReference type="NCBI Taxonomy" id="158383"/>
    <lineage>
        <taxon>Eukaryota</taxon>
        <taxon>Viridiplantae</taxon>
        <taxon>Streptophyta</taxon>
        <taxon>Embryophyta</taxon>
        <taxon>Tracheophyta</taxon>
        <taxon>Spermatophyta</taxon>
        <taxon>Magnoliopsida</taxon>
        <taxon>eudicotyledons</taxon>
        <taxon>Gunneridae</taxon>
        <taxon>Pentapetalae</taxon>
        <taxon>asterids</taxon>
        <taxon>lamiids</taxon>
        <taxon>Lamiales</taxon>
        <taxon>Oleaceae</taxon>
        <taxon>Oleeae</taxon>
        <taxon>Olea</taxon>
    </lineage>
</organism>
<comment type="caution">
    <text evidence="15">The sequence shown here is derived from an EMBL/GenBank/DDBJ whole genome shotgun (WGS) entry which is preliminary data.</text>
</comment>
<feature type="transmembrane region" description="Helical" evidence="12">
    <location>
        <begin position="841"/>
        <end position="864"/>
    </location>
</feature>
<dbReference type="Pfam" id="PF08263">
    <property type="entry name" value="LRRNT_2"/>
    <property type="match status" value="1"/>
</dbReference>
<dbReference type="PANTHER" id="PTHR48063">
    <property type="entry name" value="LRR RECEPTOR-LIKE KINASE"/>
    <property type="match status" value="1"/>
</dbReference>
<dbReference type="OrthoDB" id="1600340at2759"/>
<evidence type="ECO:0000259" key="14">
    <source>
        <dbReference type="Pfam" id="PF08263"/>
    </source>
</evidence>
<dbReference type="Gene3D" id="3.80.10.10">
    <property type="entry name" value="Ribonuclease Inhibitor"/>
    <property type="match status" value="4"/>
</dbReference>
<keyword evidence="11" id="KW-0325">Glycoprotein</keyword>
<dbReference type="FunFam" id="3.80.10.10:FF:000383">
    <property type="entry name" value="Leucine-rich repeat receptor protein kinase EMS1"/>
    <property type="match status" value="1"/>
</dbReference>
<keyword evidence="10 12" id="KW-0472">Membrane</keyword>
<evidence type="ECO:0000256" key="5">
    <source>
        <dbReference type="ARBA" id="ARBA00022614"/>
    </source>
</evidence>
<evidence type="ECO:0000256" key="10">
    <source>
        <dbReference type="ARBA" id="ARBA00023136"/>
    </source>
</evidence>
<keyword evidence="5" id="KW-0433">Leucine-rich repeat</keyword>
<evidence type="ECO:0000256" key="11">
    <source>
        <dbReference type="ARBA" id="ARBA00023180"/>
    </source>
</evidence>
<dbReference type="GO" id="GO:0005886">
    <property type="term" value="C:plasma membrane"/>
    <property type="evidence" value="ECO:0007669"/>
    <property type="project" value="UniProtKB-SubCell"/>
</dbReference>
<evidence type="ECO:0000256" key="4">
    <source>
        <dbReference type="ARBA" id="ARBA00022475"/>
    </source>
</evidence>
<dbReference type="InterPro" id="IPR013210">
    <property type="entry name" value="LRR_N_plant-typ"/>
</dbReference>
<dbReference type="FunFam" id="3.80.10.10:FF:000213">
    <property type="entry name" value="Tyrosine-sulfated glycopeptide receptor 1"/>
    <property type="match status" value="1"/>
</dbReference>
<reference evidence="15 16" key="1">
    <citation type="submission" date="2019-12" db="EMBL/GenBank/DDBJ databases">
        <authorList>
            <person name="Alioto T."/>
            <person name="Alioto T."/>
            <person name="Gomez Garrido J."/>
        </authorList>
    </citation>
    <scope>NUCLEOTIDE SEQUENCE [LARGE SCALE GENOMIC DNA]</scope>
</reference>
<evidence type="ECO:0000313" key="15">
    <source>
        <dbReference type="EMBL" id="CAA3010351.1"/>
    </source>
</evidence>
<gene>
    <name evidence="15" type="ORF">OLEA9_A097474</name>
</gene>
<comment type="subcellular location">
    <subcellularLocation>
        <location evidence="1">Cell membrane</location>
    </subcellularLocation>
    <subcellularLocation>
        <location evidence="2">Membrane</location>
        <topology evidence="2">Single-pass type I membrane protein</topology>
    </subcellularLocation>
</comment>
<feature type="chain" id="PRO_5035898958" evidence="13">
    <location>
        <begin position="28"/>
        <end position="904"/>
    </location>
</feature>
<keyword evidence="16" id="KW-1185">Reference proteome</keyword>
<evidence type="ECO:0000256" key="7">
    <source>
        <dbReference type="ARBA" id="ARBA00022729"/>
    </source>
</evidence>
<dbReference type="Pfam" id="PF00560">
    <property type="entry name" value="LRR_1"/>
    <property type="match status" value="9"/>
</dbReference>
<keyword evidence="9 12" id="KW-1133">Transmembrane helix</keyword>
<evidence type="ECO:0000256" key="12">
    <source>
        <dbReference type="SAM" id="Phobius"/>
    </source>
</evidence>
<evidence type="ECO:0000256" key="6">
    <source>
        <dbReference type="ARBA" id="ARBA00022692"/>
    </source>
</evidence>
<evidence type="ECO:0000313" key="16">
    <source>
        <dbReference type="Proteomes" id="UP000594638"/>
    </source>
</evidence>
<keyword evidence="15" id="KW-0675">Receptor</keyword>
<keyword evidence="7 13" id="KW-0732">Signal</keyword>
<evidence type="ECO:0000256" key="9">
    <source>
        <dbReference type="ARBA" id="ARBA00022989"/>
    </source>
</evidence>
<proteinExistence type="inferred from homology"/>
<sequence>MMVDQKFFQHLQLLVIVLLLSWRATFEHSTGMKDGIRCIEKEREALLKFKDELIDEYGRLSSWGNEKYKKDCCKWSGVSCDNQTNHIVGLDLHSPWDSELGGSTAPLRGKISIWLLEIHHLKRLDLSYNDFNYSRIPQFIGSLGRLQYLKLVGSNFIGETPHHLGNLSELNFLYLGSSNDGSLTSTNLDWLSRLHSLSDLIMVSVNLKMATDWLQTITKLNQLKSFFLLSCNPPMVLPPSHFNTSNSLSEFVLFGNEFSSSGIFPWVFNLSSSLSLLDLGSNKLHGEIPISLGNMSSLTSLYLFDNQLTGKVPCPALSSSLTDLDLSGNMFNGTITQCIGSLSKLEYLYLGSNNFEDVIAESHFFNLSQLKSLDLSFNPSISFNISVGWNPPFQLTSVDLSGCKVGPHIPAWLRTQTRLENLRISNAEISGTFPDWFWEQSPKLSRLNASHNNFQGVLTDLSSKFSNFSYTDLSFNHFNGSLPILPHNGSVLDLSNNEFSGSITNLCNKTSGYWHFLDLSNNLLSGQLSNCFANLPNLKYLNLAHNNFSGKIPSLNIHASLHLQNNSFTGKIPTSLRSCTSLTFIDLSLNKLTGKIPIWVGDTWTKLVFLSLKSNEFFGSIPSNLCHLAHLQVLDFSLNKISGGIPKCLNNLTAMIQVDSKFDGAFRLRYHGGFEGACVTWKGKRAEYIKTLKFLKLIDLSSNNLVGDIPTEITSLIMLVGLNLSRNNLSGSLPTNIEQLRSLDFLDFSRNHFFGDIPTGVSQLDRLGVLDLSYNNLSGKIPQSNHIQTFNDSVFKGNPGLCGLPLTKVCPGDESAQVPKINDNVHGMKDPDEEEDQLINIGFYISMAVGFVFGFWGVCGTLVLNNPWRIAFFKLWNSIMDWLYIKIAISKARLIEAFHKFVKF</sequence>
<keyword evidence="6 12" id="KW-0812">Transmembrane</keyword>
<dbReference type="SUPFAM" id="SSF52058">
    <property type="entry name" value="L domain-like"/>
    <property type="match status" value="3"/>
</dbReference>
<feature type="domain" description="Leucine-rich repeat-containing N-terminal plant-type" evidence="14">
    <location>
        <begin position="41"/>
        <end position="81"/>
    </location>
</feature>
<dbReference type="AlphaFoldDB" id="A0A8S0U289"/>
<evidence type="ECO:0000256" key="8">
    <source>
        <dbReference type="ARBA" id="ARBA00022737"/>
    </source>
</evidence>
<dbReference type="InterPro" id="IPR001611">
    <property type="entry name" value="Leu-rich_rpt"/>
</dbReference>